<keyword evidence="2" id="KW-0472">Membrane</keyword>
<keyword evidence="2" id="KW-0812">Transmembrane</keyword>
<proteinExistence type="predicted"/>
<keyword evidence="2" id="KW-1133">Transmembrane helix</keyword>
<dbReference type="AlphaFoldDB" id="A0AAU7C6M0"/>
<name>A0AAU7C6M0_9BACT</name>
<reference evidence="3" key="1">
    <citation type="submission" date="2024-05" db="EMBL/GenBank/DDBJ databases">
        <title>Planctomycetes of the genus Singulisphaera possess chitinolytic capabilities.</title>
        <authorList>
            <person name="Ivanova A."/>
        </authorList>
    </citation>
    <scope>NUCLEOTIDE SEQUENCE</scope>
    <source>
        <strain evidence="3">Ch08T</strain>
    </source>
</reference>
<dbReference type="EMBL" id="CP155447">
    <property type="protein sequence ID" value="XBH00765.1"/>
    <property type="molecule type" value="Genomic_DNA"/>
</dbReference>
<accession>A0AAU7C6M0</accession>
<gene>
    <name evidence="3" type="ORF">V5E97_20640</name>
</gene>
<feature type="transmembrane region" description="Helical" evidence="2">
    <location>
        <begin position="28"/>
        <end position="46"/>
    </location>
</feature>
<evidence type="ECO:0000256" key="2">
    <source>
        <dbReference type="SAM" id="Phobius"/>
    </source>
</evidence>
<dbReference type="RefSeq" id="WP_406693436.1">
    <property type="nucleotide sequence ID" value="NZ_CP155447.1"/>
</dbReference>
<evidence type="ECO:0000313" key="3">
    <source>
        <dbReference type="EMBL" id="XBH00765.1"/>
    </source>
</evidence>
<organism evidence="3">
    <name type="scientific">Singulisphaera sp. Ch08</name>
    <dbReference type="NCBI Taxonomy" id="3120278"/>
    <lineage>
        <taxon>Bacteria</taxon>
        <taxon>Pseudomonadati</taxon>
        <taxon>Planctomycetota</taxon>
        <taxon>Planctomycetia</taxon>
        <taxon>Isosphaerales</taxon>
        <taxon>Isosphaeraceae</taxon>
        <taxon>Singulisphaera</taxon>
    </lineage>
</organism>
<feature type="region of interest" description="Disordered" evidence="1">
    <location>
        <begin position="48"/>
        <end position="74"/>
    </location>
</feature>
<protein>
    <recommendedName>
        <fullName evidence="4">LPXTG cell wall anchor domain-containing protein</fullName>
    </recommendedName>
</protein>
<evidence type="ECO:0000256" key="1">
    <source>
        <dbReference type="SAM" id="MobiDB-lite"/>
    </source>
</evidence>
<evidence type="ECO:0008006" key="4">
    <source>
        <dbReference type="Google" id="ProtNLM"/>
    </source>
</evidence>
<feature type="region of interest" description="Disordered" evidence="1">
    <location>
        <begin position="1"/>
        <end position="23"/>
    </location>
</feature>
<sequence length="168" mass="18108">MNPTSKAIYTPPRPNLGPEAPLAESPPWFGLGVGLALAGVGSAFLLRRRRRRKPTPPTTKQRPGVPEEGSVSPHERMIAWSLSIRESMADAFGSAWLAKTTEEIANDSTLVDAIGPEPAERLIAFLAEADRAKFANSLELLSSTVAEAELHELINIIAQSNPKPSPHI</sequence>